<dbReference type="Gene3D" id="3.40.630.10">
    <property type="entry name" value="Zn peptidases"/>
    <property type="match status" value="2"/>
</dbReference>
<dbReference type="GO" id="GO:0046872">
    <property type="term" value="F:metal ion binding"/>
    <property type="evidence" value="ECO:0007669"/>
    <property type="project" value="UniProtKB-KW"/>
</dbReference>
<dbReference type="EMBL" id="LPZR01000220">
    <property type="protein sequence ID" value="KYO49657.1"/>
    <property type="molecule type" value="Genomic_DNA"/>
</dbReference>
<dbReference type="SUPFAM" id="SSF53187">
    <property type="entry name" value="Zn-dependent exopeptidases"/>
    <property type="match status" value="1"/>
</dbReference>
<sequence length="417" mass="43701">MSVPASPSTDTARLAGIVDRNHETAIDFLSELVRTPSDAPPGDCTAIAEVTAGWLETLGFEVERVPVPEAAFGAAGVAAAPNLIVRAEFGPGPTIALVAHGDVPPPGHGWSVEPYAAVVRDGRMYGRGAAVAKSDIVAYALALRAIRQAGLSLGGTIELHLTWDEESGGEVGPPLILERRKTRPDFAICSGGSYAVGTRQNGCLHLEVTVEGRSAHAARPESGADAIEAALRIMQAVYELRDRLAADGGPPLVIGSLAAGTNPNMVADRARFVIDRRITPDEDPEAVEAELIRLVERTGAGAGALKTHCTRLLLARPLTPVGEVARLSAAIRRAATREMGEEVGESSSALYSDARHYAAAGIPTVTYGAGPRDPEDAHGHRADERITLDDLRHATRIIAAALVELLPVGARNAGRKS</sequence>
<evidence type="ECO:0000256" key="1">
    <source>
        <dbReference type="ARBA" id="ARBA00022723"/>
    </source>
</evidence>
<evidence type="ECO:0000259" key="3">
    <source>
        <dbReference type="Pfam" id="PF07687"/>
    </source>
</evidence>
<gene>
    <name evidence="4" type="ORF">AUP44_16435</name>
</gene>
<keyword evidence="1" id="KW-0479">Metal-binding</keyword>
<comment type="caution">
    <text evidence="4">The sequence shown here is derived from an EMBL/GenBank/DDBJ whole genome shotgun (WGS) entry which is preliminary data.</text>
</comment>
<dbReference type="Pfam" id="PF01546">
    <property type="entry name" value="Peptidase_M20"/>
    <property type="match status" value="1"/>
</dbReference>
<dbReference type="InterPro" id="IPR002933">
    <property type="entry name" value="Peptidase_M20"/>
</dbReference>
<keyword evidence="2" id="KW-0378">Hydrolase</keyword>
<dbReference type="GeneID" id="97240739"/>
<dbReference type="InterPro" id="IPR011650">
    <property type="entry name" value="Peptidase_M20_dimer"/>
</dbReference>
<proteinExistence type="predicted"/>
<evidence type="ECO:0000313" key="5">
    <source>
        <dbReference type="Proteomes" id="UP000075787"/>
    </source>
</evidence>
<dbReference type="OrthoDB" id="9809784at2"/>
<dbReference type="PANTHER" id="PTHR43808">
    <property type="entry name" value="ACETYLORNITHINE DEACETYLASE"/>
    <property type="match status" value="1"/>
</dbReference>
<organism evidence="4 5">
    <name type="scientific">Tistrella mobilis</name>
    <dbReference type="NCBI Taxonomy" id="171437"/>
    <lineage>
        <taxon>Bacteria</taxon>
        <taxon>Pseudomonadati</taxon>
        <taxon>Pseudomonadota</taxon>
        <taxon>Alphaproteobacteria</taxon>
        <taxon>Geminicoccales</taxon>
        <taxon>Geminicoccaceae</taxon>
        <taxon>Tistrella</taxon>
    </lineage>
</organism>
<accession>A0A162JQI0</accession>
<dbReference type="Gene3D" id="3.30.70.360">
    <property type="match status" value="1"/>
</dbReference>
<evidence type="ECO:0000256" key="2">
    <source>
        <dbReference type="ARBA" id="ARBA00022801"/>
    </source>
</evidence>
<dbReference type="Proteomes" id="UP000075787">
    <property type="component" value="Unassembled WGS sequence"/>
</dbReference>
<reference evidence="4 5" key="1">
    <citation type="submission" date="2015-12" db="EMBL/GenBank/DDBJ databases">
        <title>Genome sequence of Tistrella mobilis MCCC 1A02139.</title>
        <authorList>
            <person name="Lu L."/>
            <person name="Lai Q."/>
            <person name="Shao Z."/>
            <person name="Qian P."/>
        </authorList>
    </citation>
    <scope>NUCLEOTIDE SEQUENCE [LARGE SCALE GENOMIC DNA]</scope>
    <source>
        <strain evidence="4 5">MCCC 1A02139</strain>
    </source>
</reference>
<dbReference type="GO" id="GO:0016787">
    <property type="term" value="F:hydrolase activity"/>
    <property type="evidence" value="ECO:0007669"/>
    <property type="project" value="UniProtKB-KW"/>
</dbReference>
<dbReference type="InterPro" id="IPR050072">
    <property type="entry name" value="Peptidase_M20A"/>
</dbReference>
<dbReference type="InterPro" id="IPR036264">
    <property type="entry name" value="Bact_exopeptidase_dim_dom"/>
</dbReference>
<feature type="domain" description="Peptidase M20 dimerisation" evidence="3">
    <location>
        <begin position="201"/>
        <end position="298"/>
    </location>
</feature>
<dbReference type="SUPFAM" id="SSF55031">
    <property type="entry name" value="Bacterial exopeptidase dimerisation domain"/>
    <property type="match status" value="1"/>
</dbReference>
<evidence type="ECO:0000313" key="4">
    <source>
        <dbReference type="EMBL" id="KYO49657.1"/>
    </source>
</evidence>
<name>A0A162JQI0_9PROT</name>
<dbReference type="AlphaFoldDB" id="A0A162JQI0"/>
<protein>
    <submittedName>
        <fullName evidence="4">Peptidase M20</fullName>
    </submittedName>
</protein>
<dbReference type="Pfam" id="PF07687">
    <property type="entry name" value="M20_dimer"/>
    <property type="match status" value="1"/>
</dbReference>
<dbReference type="RefSeq" id="WP_062769910.1">
    <property type="nucleotide sequence ID" value="NZ_CP121045.1"/>
</dbReference>